<dbReference type="EMBL" id="MU157907">
    <property type="protein sequence ID" value="KAF9523976.1"/>
    <property type="molecule type" value="Genomic_DNA"/>
</dbReference>
<proteinExistence type="predicted"/>
<reference evidence="1" key="1">
    <citation type="submission" date="2020-11" db="EMBL/GenBank/DDBJ databases">
        <authorList>
            <consortium name="DOE Joint Genome Institute"/>
            <person name="Ahrendt S."/>
            <person name="Riley R."/>
            <person name="Andreopoulos W."/>
            <person name="Labutti K."/>
            <person name="Pangilinan J."/>
            <person name="Ruiz-Duenas F.J."/>
            <person name="Barrasa J.M."/>
            <person name="Sanchez-Garcia M."/>
            <person name="Camarero S."/>
            <person name="Miyauchi S."/>
            <person name="Serrano A."/>
            <person name="Linde D."/>
            <person name="Babiker R."/>
            <person name="Drula E."/>
            <person name="Ayuso-Fernandez I."/>
            <person name="Pacheco R."/>
            <person name="Padilla G."/>
            <person name="Ferreira P."/>
            <person name="Barriuso J."/>
            <person name="Kellner H."/>
            <person name="Castanera R."/>
            <person name="Alfaro M."/>
            <person name="Ramirez L."/>
            <person name="Pisabarro A.G."/>
            <person name="Kuo A."/>
            <person name="Tritt A."/>
            <person name="Lipzen A."/>
            <person name="He G."/>
            <person name="Yan M."/>
            <person name="Ng V."/>
            <person name="Cullen D."/>
            <person name="Martin F."/>
            <person name="Rosso M.-N."/>
            <person name="Henrissat B."/>
            <person name="Hibbett D."/>
            <person name="Martinez A.T."/>
            <person name="Grigoriev I.V."/>
        </authorList>
    </citation>
    <scope>NUCLEOTIDE SEQUENCE</scope>
    <source>
        <strain evidence="1">CBS 506.95</strain>
    </source>
</reference>
<evidence type="ECO:0000313" key="1">
    <source>
        <dbReference type="EMBL" id="KAF9523976.1"/>
    </source>
</evidence>
<protein>
    <submittedName>
        <fullName evidence="1">Uncharacterized protein</fullName>
    </submittedName>
</protein>
<comment type="caution">
    <text evidence="1">The sequence shown here is derived from an EMBL/GenBank/DDBJ whole genome shotgun (WGS) entry which is preliminary data.</text>
</comment>
<dbReference type="AlphaFoldDB" id="A0A9P6E7A7"/>
<organism evidence="1 2">
    <name type="scientific">Crepidotus variabilis</name>
    <dbReference type="NCBI Taxonomy" id="179855"/>
    <lineage>
        <taxon>Eukaryota</taxon>
        <taxon>Fungi</taxon>
        <taxon>Dikarya</taxon>
        <taxon>Basidiomycota</taxon>
        <taxon>Agaricomycotina</taxon>
        <taxon>Agaricomycetes</taxon>
        <taxon>Agaricomycetidae</taxon>
        <taxon>Agaricales</taxon>
        <taxon>Agaricineae</taxon>
        <taxon>Crepidotaceae</taxon>
        <taxon>Crepidotus</taxon>
    </lineage>
</organism>
<gene>
    <name evidence="1" type="ORF">CPB83DRAFT_839327</name>
</gene>
<name>A0A9P6E7A7_9AGAR</name>
<sequence length="248" mass="27923">MYTLSEPQGLRVRQTKKRTSFRISIAEDFQKSEKRAEYERREVDKSEPWDSEEKMRVGTMSLTDSKLRNRPDILEACTNSTHLPFYPSNQPLPDLILLTPTFFSASSNPAKICRSGRVAQGLYSIVHIPTPSSFLRSVPARHHSRPPAQPPPSEHHQKGFIFIRFRIKFAFDLSASGVGIRLGYWMSGYRILSVANEDGAARGGRNRIEIGCWVCKVGLGGDAGGVEVGVEVRCTVHVLMFKSRKKKM</sequence>
<evidence type="ECO:0000313" key="2">
    <source>
        <dbReference type="Proteomes" id="UP000807306"/>
    </source>
</evidence>
<dbReference type="Proteomes" id="UP000807306">
    <property type="component" value="Unassembled WGS sequence"/>
</dbReference>
<keyword evidence="2" id="KW-1185">Reference proteome</keyword>
<accession>A0A9P6E7A7</accession>